<evidence type="ECO:0000313" key="4">
    <source>
        <dbReference type="EMBL" id="KAL3095707.1"/>
    </source>
</evidence>
<feature type="transmembrane region" description="Helical" evidence="2">
    <location>
        <begin position="116"/>
        <end position="137"/>
    </location>
</feature>
<evidence type="ECO:0000256" key="2">
    <source>
        <dbReference type="SAM" id="Phobius"/>
    </source>
</evidence>
<evidence type="ECO:0000256" key="3">
    <source>
        <dbReference type="SAM" id="SignalP"/>
    </source>
</evidence>
<feature type="compositionally biased region" description="Basic and acidic residues" evidence="1">
    <location>
        <begin position="58"/>
        <end position="97"/>
    </location>
</feature>
<evidence type="ECO:0000313" key="5">
    <source>
        <dbReference type="Proteomes" id="UP001620626"/>
    </source>
</evidence>
<accession>A0ABD2JYH9</accession>
<organism evidence="4 5">
    <name type="scientific">Heterodera trifolii</name>
    <dbReference type="NCBI Taxonomy" id="157864"/>
    <lineage>
        <taxon>Eukaryota</taxon>
        <taxon>Metazoa</taxon>
        <taxon>Ecdysozoa</taxon>
        <taxon>Nematoda</taxon>
        <taxon>Chromadorea</taxon>
        <taxon>Rhabditida</taxon>
        <taxon>Tylenchina</taxon>
        <taxon>Tylenchomorpha</taxon>
        <taxon>Tylenchoidea</taxon>
        <taxon>Heteroderidae</taxon>
        <taxon>Heteroderinae</taxon>
        <taxon>Heterodera</taxon>
    </lineage>
</organism>
<keyword evidence="5" id="KW-1185">Reference proteome</keyword>
<dbReference type="EMBL" id="JBICBT010000875">
    <property type="protein sequence ID" value="KAL3095707.1"/>
    <property type="molecule type" value="Genomic_DNA"/>
</dbReference>
<protein>
    <recommendedName>
        <fullName evidence="6">Transmembrane protein</fullName>
    </recommendedName>
</protein>
<keyword evidence="2" id="KW-0472">Membrane</keyword>
<feature type="region of interest" description="Disordered" evidence="1">
    <location>
        <begin position="45"/>
        <end position="109"/>
    </location>
</feature>
<dbReference type="AlphaFoldDB" id="A0ABD2JYH9"/>
<dbReference type="Proteomes" id="UP001620626">
    <property type="component" value="Unassembled WGS sequence"/>
</dbReference>
<sequence length="221" mass="25274">MVVITQIIVVFVVLFLNAFFKDVQNLPENIPKNSNANLLQQIGVTNSQQQQRQNANKTLKENDREQKTIKKNGKKFDKTIKSVAEEEKLKKQNDKNNGRKRKEKKNKSQMGKMGKFMFTVFMVISMFVPQVPLNLVIKHNGQFLPIAPENLACREATNGTGFNCELSVNQMVVDDDCRDVSIWARMDNDTSTLQLLGEQVKKKKKLKQFRENLAPPGRIGH</sequence>
<feature type="chain" id="PRO_5044883883" description="Transmembrane protein" evidence="3">
    <location>
        <begin position="26"/>
        <end position="221"/>
    </location>
</feature>
<feature type="compositionally biased region" description="Basic residues" evidence="1">
    <location>
        <begin position="98"/>
        <end position="107"/>
    </location>
</feature>
<proteinExistence type="predicted"/>
<reference evidence="4 5" key="1">
    <citation type="submission" date="2024-10" db="EMBL/GenBank/DDBJ databases">
        <authorList>
            <person name="Kim D."/>
        </authorList>
    </citation>
    <scope>NUCLEOTIDE SEQUENCE [LARGE SCALE GENOMIC DNA]</scope>
    <source>
        <strain evidence="4">BH-2024</strain>
    </source>
</reference>
<keyword evidence="2" id="KW-0812">Transmembrane</keyword>
<gene>
    <name evidence="4" type="ORF">niasHT_024883</name>
</gene>
<evidence type="ECO:0000256" key="1">
    <source>
        <dbReference type="SAM" id="MobiDB-lite"/>
    </source>
</evidence>
<keyword evidence="2" id="KW-1133">Transmembrane helix</keyword>
<comment type="caution">
    <text evidence="4">The sequence shown here is derived from an EMBL/GenBank/DDBJ whole genome shotgun (WGS) entry which is preliminary data.</text>
</comment>
<keyword evidence="3" id="KW-0732">Signal</keyword>
<feature type="signal peptide" evidence="3">
    <location>
        <begin position="1"/>
        <end position="25"/>
    </location>
</feature>
<name>A0ABD2JYH9_9BILA</name>
<feature type="compositionally biased region" description="Polar residues" evidence="1">
    <location>
        <begin position="45"/>
        <end position="57"/>
    </location>
</feature>
<evidence type="ECO:0008006" key="6">
    <source>
        <dbReference type="Google" id="ProtNLM"/>
    </source>
</evidence>